<evidence type="ECO:0000256" key="8">
    <source>
        <dbReference type="ARBA" id="ARBA00022490"/>
    </source>
</evidence>
<evidence type="ECO:0000313" key="19">
    <source>
        <dbReference type="EMBL" id="AMB94797.1"/>
    </source>
</evidence>
<evidence type="ECO:0000256" key="17">
    <source>
        <dbReference type="SAM" id="Coils"/>
    </source>
</evidence>
<dbReference type="GO" id="GO:0043137">
    <property type="term" value="P:DNA replication, removal of RNA primer"/>
    <property type="evidence" value="ECO:0007669"/>
    <property type="project" value="TreeGrafter"/>
</dbReference>
<dbReference type="AlphaFoldDB" id="A0A0X8FCL7"/>
<comment type="similarity">
    <text evidence="5 14 16">Belongs to the RNase HII family.</text>
</comment>
<evidence type="ECO:0000313" key="22">
    <source>
        <dbReference type="Proteomes" id="UP000234239"/>
    </source>
</evidence>
<evidence type="ECO:0000256" key="12">
    <source>
        <dbReference type="ARBA" id="ARBA00022801"/>
    </source>
</evidence>
<dbReference type="CDD" id="cd07182">
    <property type="entry name" value="RNase_HII_bacteria_HII_like"/>
    <property type="match status" value="1"/>
</dbReference>
<keyword evidence="10 14" id="KW-0479">Metal-binding</keyword>
<keyword evidence="8 14" id="KW-0963">Cytoplasm</keyword>
<dbReference type="Proteomes" id="UP000069912">
    <property type="component" value="Chromosome"/>
</dbReference>
<dbReference type="Pfam" id="PF01351">
    <property type="entry name" value="RNase_HII"/>
    <property type="match status" value="1"/>
</dbReference>
<feature type="coiled-coil region" evidence="17">
    <location>
        <begin position="34"/>
        <end position="61"/>
    </location>
</feature>
<evidence type="ECO:0000256" key="16">
    <source>
        <dbReference type="RuleBase" id="RU003515"/>
    </source>
</evidence>
<evidence type="ECO:0000256" key="7">
    <source>
        <dbReference type="ARBA" id="ARBA00019179"/>
    </source>
</evidence>
<organism evidence="19 21">
    <name type="scientific">Aerococcus sanguinicola</name>
    <dbReference type="NCBI Taxonomy" id="119206"/>
    <lineage>
        <taxon>Bacteria</taxon>
        <taxon>Bacillati</taxon>
        <taxon>Bacillota</taxon>
        <taxon>Bacilli</taxon>
        <taxon>Lactobacillales</taxon>
        <taxon>Aerococcaceae</taxon>
        <taxon>Aerococcus</taxon>
    </lineage>
</organism>
<keyword evidence="9 14" id="KW-0540">Nuclease</keyword>
<evidence type="ECO:0000256" key="13">
    <source>
        <dbReference type="ARBA" id="ARBA00023211"/>
    </source>
</evidence>
<keyword evidence="21" id="KW-1185">Reference proteome</keyword>
<dbReference type="GO" id="GO:0006298">
    <property type="term" value="P:mismatch repair"/>
    <property type="evidence" value="ECO:0007669"/>
    <property type="project" value="TreeGrafter"/>
</dbReference>
<dbReference type="GO" id="GO:0030145">
    <property type="term" value="F:manganese ion binding"/>
    <property type="evidence" value="ECO:0007669"/>
    <property type="project" value="UniProtKB-UniRule"/>
</dbReference>
<evidence type="ECO:0000256" key="4">
    <source>
        <dbReference type="ARBA" id="ARBA00004496"/>
    </source>
</evidence>
<dbReference type="GO" id="GO:0003723">
    <property type="term" value="F:RNA binding"/>
    <property type="evidence" value="ECO:0007669"/>
    <property type="project" value="UniProtKB-UniRule"/>
</dbReference>
<reference evidence="19 21" key="1">
    <citation type="journal article" date="2016" name="Genome Announc.">
        <title>Complete Genome Sequences of Aerococcus christensenii CCUG 28831T, Aerococcus sanguinicola CCUG 43001T, Aerococcus urinae CCUG 36881T, Aerococcus urinaeequi CCUG 28094T, Aerococcus urinaehominis CCUG 42038 BT, and Aerococcus viridans CCUG 4311T.</title>
        <authorList>
            <person name="Carkaci D."/>
            <person name="Dargis R."/>
            <person name="Nielsen X.C."/>
            <person name="Skovgaard O."/>
            <person name="Fuursted K."/>
            <person name="Christensen J.J."/>
        </authorList>
    </citation>
    <scope>NUCLEOTIDE SEQUENCE [LARGE SCALE GENOMIC DNA]</scope>
    <source>
        <strain evidence="19 21">CCUG43001</strain>
    </source>
</reference>
<reference evidence="21" key="2">
    <citation type="submission" date="2016-01" db="EMBL/GenBank/DDBJ databases">
        <title>Six Aerococcus type strain genome sequencing and assembly using PacBio and Illumina Hiseq.</title>
        <authorList>
            <person name="Carkaci D."/>
            <person name="Dargis R."/>
            <person name="Nielsen X.C."/>
            <person name="Skovgaard O."/>
            <person name="Fuursted K."/>
            <person name="Christensen J.J."/>
        </authorList>
    </citation>
    <scope>NUCLEOTIDE SEQUENCE [LARGE SCALE GENOMIC DNA]</scope>
    <source>
        <strain evidence="21">CCUG43001</strain>
    </source>
</reference>
<dbReference type="PANTHER" id="PTHR10954">
    <property type="entry name" value="RIBONUCLEASE H2 SUBUNIT A"/>
    <property type="match status" value="1"/>
</dbReference>
<reference evidence="20 22" key="3">
    <citation type="submission" date="2017-12" db="EMBL/GenBank/DDBJ databases">
        <title>Phylogenetic diversity of female urinary microbiome.</title>
        <authorList>
            <person name="Thomas-White K."/>
            <person name="Wolfe A.J."/>
        </authorList>
    </citation>
    <scope>NUCLEOTIDE SEQUENCE [LARGE SCALE GENOMIC DNA]</scope>
    <source>
        <strain evidence="20 22">UMB0139</strain>
    </source>
</reference>
<evidence type="ECO:0000256" key="6">
    <source>
        <dbReference type="ARBA" id="ARBA00012180"/>
    </source>
</evidence>
<gene>
    <name evidence="14" type="primary">rnhB</name>
    <name evidence="19" type="ORF">AWM72_08525</name>
    <name evidence="20" type="ORF">CYJ28_01230</name>
</gene>
<feature type="domain" description="RNase H type-2" evidence="18">
    <location>
        <begin position="74"/>
        <end position="258"/>
    </location>
</feature>
<evidence type="ECO:0000313" key="21">
    <source>
        <dbReference type="Proteomes" id="UP000069912"/>
    </source>
</evidence>
<evidence type="ECO:0000256" key="11">
    <source>
        <dbReference type="ARBA" id="ARBA00022759"/>
    </source>
</evidence>
<dbReference type="PROSITE" id="PS51975">
    <property type="entry name" value="RNASE_H_2"/>
    <property type="match status" value="1"/>
</dbReference>
<dbReference type="InterPro" id="IPR022898">
    <property type="entry name" value="RNase_HII"/>
</dbReference>
<dbReference type="PANTHER" id="PTHR10954:SF18">
    <property type="entry name" value="RIBONUCLEASE HII"/>
    <property type="match status" value="1"/>
</dbReference>
<evidence type="ECO:0000256" key="5">
    <source>
        <dbReference type="ARBA" id="ARBA00007383"/>
    </source>
</evidence>
<dbReference type="SUPFAM" id="SSF53098">
    <property type="entry name" value="Ribonuclease H-like"/>
    <property type="match status" value="1"/>
</dbReference>
<dbReference type="OrthoDB" id="9803420at2"/>
<name>A0A0X8FCL7_9LACT</name>
<keyword evidence="11 14" id="KW-0255">Endonuclease</keyword>
<dbReference type="EC" id="3.1.26.4" evidence="6 14"/>
<dbReference type="InterPro" id="IPR001352">
    <property type="entry name" value="RNase_HII/HIII"/>
</dbReference>
<dbReference type="KEGG" id="asan:AWM72_08525"/>
<evidence type="ECO:0000256" key="2">
    <source>
        <dbReference type="ARBA" id="ARBA00001946"/>
    </source>
</evidence>
<evidence type="ECO:0000256" key="3">
    <source>
        <dbReference type="ARBA" id="ARBA00004065"/>
    </source>
</evidence>
<evidence type="ECO:0000256" key="9">
    <source>
        <dbReference type="ARBA" id="ARBA00022722"/>
    </source>
</evidence>
<dbReference type="GO" id="GO:0004523">
    <property type="term" value="F:RNA-DNA hybrid ribonuclease activity"/>
    <property type="evidence" value="ECO:0007669"/>
    <property type="project" value="UniProtKB-UniRule"/>
</dbReference>
<accession>A0A0X8FCL7</accession>
<comment type="subcellular location">
    <subcellularLocation>
        <location evidence="4 14">Cytoplasm</location>
    </subcellularLocation>
</comment>
<dbReference type="NCBIfam" id="NF000595">
    <property type="entry name" value="PRK00015.1-3"/>
    <property type="match status" value="1"/>
</dbReference>
<dbReference type="GO" id="GO:0032299">
    <property type="term" value="C:ribonuclease H2 complex"/>
    <property type="evidence" value="ECO:0007669"/>
    <property type="project" value="TreeGrafter"/>
</dbReference>
<comment type="function">
    <text evidence="3 14 16">Endonuclease that specifically degrades the RNA of RNA-DNA hybrids.</text>
</comment>
<dbReference type="NCBIfam" id="NF000594">
    <property type="entry name" value="PRK00015.1-1"/>
    <property type="match status" value="1"/>
</dbReference>
<dbReference type="InterPro" id="IPR024567">
    <property type="entry name" value="RNase_HII/HIII_dom"/>
</dbReference>
<dbReference type="HAMAP" id="MF_00052_B">
    <property type="entry name" value="RNase_HII_B"/>
    <property type="match status" value="1"/>
</dbReference>
<evidence type="ECO:0000256" key="10">
    <source>
        <dbReference type="ARBA" id="ARBA00022723"/>
    </source>
</evidence>
<dbReference type="Gene3D" id="3.30.420.10">
    <property type="entry name" value="Ribonuclease H-like superfamily/Ribonuclease H"/>
    <property type="match status" value="1"/>
</dbReference>
<keyword evidence="17" id="KW-0175">Coiled coil</keyword>
<protein>
    <recommendedName>
        <fullName evidence="7 14">Ribonuclease HII</fullName>
        <shortName evidence="14">RNase HII</shortName>
        <ecNumber evidence="6 14">3.1.26.4</ecNumber>
    </recommendedName>
</protein>
<feature type="binding site" evidence="14 15">
    <location>
        <position position="172"/>
    </location>
    <ligand>
        <name>a divalent metal cation</name>
        <dbReference type="ChEBI" id="CHEBI:60240"/>
    </ligand>
</feature>
<keyword evidence="13 14" id="KW-0464">Manganese</keyword>
<evidence type="ECO:0000256" key="14">
    <source>
        <dbReference type="HAMAP-Rule" id="MF_00052"/>
    </source>
</evidence>
<comment type="cofactor">
    <cofactor evidence="14 15">
        <name>Mn(2+)</name>
        <dbReference type="ChEBI" id="CHEBI:29035"/>
    </cofactor>
    <cofactor evidence="14 15">
        <name>Mg(2+)</name>
        <dbReference type="ChEBI" id="CHEBI:18420"/>
    </cofactor>
    <text evidence="14 15">Manganese or magnesium. Binds 1 divalent metal ion per monomer in the absence of substrate. May bind a second metal ion after substrate binding.</text>
</comment>
<feature type="binding site" evidence="14 15">
    <location>
        <position position="81"/>
    </location>
    <ligand>
        <name>a divalent metal cation</name>
        <dbReference type="ChEBI" id="CHEBI:60240"/>
    </ligand>
</feature>
<dbReference type="GeneID" id="92904112"/>
<evidence type="ECO:0000313" key="20">
    <source>
        <dbReference type="EMBL" id="PKZ23202.1"/>
    </source>
</evidence>
<dbReference type="Proteomes" id="UP000234239">
    <property type="component" value="Unassembled WGS sequence"/>
</dbReference>
<evidence type="ECO:0000256" key="1">
    <source>
        <dbReference type="ARBA" id="ARBA00000077"/>
    </source>
</evidence>
<comment type="catalytic activity">
    <reaction evidence="1 14 15 16">
        <text>Endonucleolytic cleavage to 5'-phosphomonoester.</text>
        <dbReference type="EC" id="3.1.26.4"/>
    </reaction>
</comment>
<dbReference type="GO" id="GO:0005737">
    <property type="term" value="C:cytoplasm"/>
    <property type="evidence" value="ECO:0007669"/>
    <property type="project" value="UniProtKB-SubCell"/>
</dbReference>
<dbReference type="RefSeq" id="WP_067976231.1">
    <property type="nucleotide sequence ID" value="NZ_CAJHKM010000002.1"/>
</dbReference>
<dbReference type="InterPro" id="IPR012337">
    <property type="entry name" value="RNaseH-like_sf"/>
</dbReference>
<keyword evidence="12 14" id="KW-0378">Hydrolase</keyword>
<dbReference type="EMBL" id="PKGY01000001">
    <property type="protein sequence ID" value="PKZ23202.1"/>
    <property type="molecule type" value="Genomic_DNA"/>
</dbReference>
<feature type="binding site" evidence="14 15">
    <location>
        <position position="80"/>
    </location>
    <ligand>
        <name>a divalent metal cation</name>
        <dbReference type="ChEBI" id="CHEBI:60240"/>
    </ligand>
</feature>
<dbReference type="EMBL" id="CP014160">
    <property type="protein sequence ID" value="AMB94797.1"/>
    <property type="molecule type" value="Genomic_DNA"/>
</dbReference>
<evidence type="ECO:0000259" key="18">
    <source>
        <dbReference type="PROSITE" id="PS51975"/>
    </source>
</evidence>
<proteinExistence type="inferred from homology"/>
<evidence type="ECO:0000256" key="15">
    <source>
        <dbReference type="PROSITE-ProRule" id="PRU01319"/>
    </source>
</evidence>
<sequence>MTKRESIQAIKDRLQAKGADLRPEDLAPYSQDERKGVQQVLKTYQRRIDRAQEEGAAIQELRAYEDQLRAQGYAYIAGVDEVGRGPLAGPVVTCAVILPPDMPAVYFNDSKQLSHKKRQALVADIDKYALACEIGLSPAERIDRINILQATKEAMAASVNQLQPKASYVLVDAITIPGISQPQEAIIKGDARIYSIAAASIYAKEYRDRLMADYAELYPEYGFDQHAGYGTKAHLEALAKYGPCPIHRKSFAPVKDFI</sequence>
<comment type="cofactor">
    <cofactor evidence="2">
        <name>Mg(2+)</name>
        <dbReference type="ChEBI" id="CHEBI:18420"/>
    </cofactor>
</comment>
<dbReference type="InterPro" id="IPR036397">
    <property type="entry name" value="RNaseH_sf"/>
</dbReference>
<dbReference type="FunFam" id="3.30.420.10:FF:000006">
    <property type="entry name" value="Ribonuclease HII"/>
    <property type="match status" value="1"/>
</dbReference>